<comment type="caution">
    <text evidence="7">The sequence shown here is derived from an EMBL/GenBank/DDBJ whole genome shotgun (WGS) entry which is preliminary data.</text>
</comment>
<feature type="transmembrane region" description="Helical" evidence="6">
    <location>
        <begin position="59"/>
        <end position="80"/>
    </location>
</feature>
<evidence type="ECO:0000256" key="1">
    <source>
        <dbReference type="ARBA" id="ARBA00004141"/>
    </source>
</evidence>
<feature type="transmembrane region" description="Helical" evidence="6">
    <location>
        <begin position="26"/>
        <end position="47"/>
    </location>
</feature>
<dbReference type="RefSeq" id="WP_068769370.1">
    <property type="nucleotide sequence ID" value="NZ_CP109796.1"/>
</dbReference>
<evidence type="ECO:0000313" key="8">
    <source>
        <dbReference type="Proteomes" id="UP000078486"/>
    </source>
</evidence>
<feature type="transmembrane region" description="Helical" evidence="6">
    <location>
        <begin position="387"/>
        <end position="409"/>
    </location>
</feature>
<keyword evidence="8" id="KW-1185">Reference proteome</keyword>
<reference evidence="7 8" key="1">
    <citation type="submission" date="2016-01" db="EMBL/GenBank/DDBJ databases">
        <title>High potential of lignocellulose degradation of a new Verrucomicrobia species.</title>
        <authorList>
            <person name="Wang Y."/>
            <person name="Shi Y."/>
            <person name="Qiu Z."/>
            <person name="Liu S."/>
            <person name="Yang H."/>
        </authorList>
    </citation>
    <scope>NUCLEOTIDE SEQUENCE [LARGE SCALE GENOMIC DNA]</scope>
    <source>
        <strain evidence="7 8">TSB47</strain>
    </source>
</reference>
<evidence type="ECO:0000256" key="3">
    <source>
        <dbReference type="ARBA" id="ARBA00022960"/>
    </source>
</evidence>
<dbReference type="PANTHER" id="PTHR30474">
    <property type="entry name" value="CELL CYCLE PROTEIN"/>
    <property type="match status" value="1"/>
</dbReference>
<dbReference type="GO" id="GO:0032153">
    <property type="term" value="C:cell division site"/>
    <property type="evidence" value="ECO:0007669"/>
    <property type="project" value="TreeGrafter"/>
</dbReference>
<comment type="subcellular location">
    <subcellularLocation>
        <location evidence="1">Membrane</location>
        <topology evidence="1">Multi-pass membrane protein</topology>
    </subcellularLocation>
</comment>
<proteinExistence type="predicted"/>
<dbReference type="STRING" id="1184151.AW736_06435"/>
<evidence type="ECO:0000256" key="5">
    <source>
        <dbReference type="ARBA" id="ARBA00023136"/>
    </source>
</evidence>
<dbReference type="GO" id="GO:0008360">
    <property type="term" value="P:regulation of cell shape"/>
    <property type="evidence" value="ECO:0007669"/>
    <property type="project" value="UniProtKB-KW"/>
</dbReference>
<keyword evidence="5 6" id="KW-0472">Membrane</keyword>
<dbReference type="PANTHER" id="PTHR30474:SF1">
    <property type="entry name" value="PEPTIDOGLYCAN GLYCOSYLTRANSFERASE MRDB"/>
    <property type="match status" value="1"/>
</dbReference>
<accession>A0A178ILU1</accession>
<dbReference type="EMBL" id="LRRQ01000049">
    <property type="protein sequence ID" value="OAM90738.1"/>
    <property type="molecule type" value="Genomic_DNA"/>
</dbReference>
<dbReference type="GO" id="GO:0005886">
    <property type="term" value="C:plasma membrane"/>
    <property type="evidence" value="ECO:0007669"/>
    <property type="project" value="TreeGrafter"/>
</dbReference>
<evidence type="ECO:0000256" key="2">
    <source>
        <dbReference type="ARBA" id="ARBA00022692"/>
    </source>
</evidence>
<keyword evidence="4 6" id="KW-1133">Transmembrane helix</keyword>
<dbReference type="Proteomes" id="UP000078486">
    <property type="component" value="Unassembled WGS sequence"/>
</dbReference>
<gene>
    <name evidence="7" type="ORF">AW736_06435</name>
</gene>
<dbReference type="Pfam" id="PF01098">
    <property type="entry name" value="FTSW_RODA_SPOVE"/>
    <property type="match status" value="1"/>
</dbReference>
<dbReference type="InterPro" id="IPR001182">
    <property type="entry name" value="FtsW/RodA"/>
</dbReference>
<feature type="transmembrane region" description="Helical" evidence="6">
    <location>
        <begin position="193"/>
        <end position="214"/>
    </location>
</feature>
<sequence>MPANARNSLLELFGVLKIKTEGRYDWLTPMAMGFLCIIGVMFIYSAQLERHGSAWKAQIVFLAVAAVVYVTVSLIDYRFWLGVAHWIYALCMVPLVIVLIPGVGDSQYGAQRWLDFGVFKYQPSETAKIAVLLMSASILARSQIGTVRESLEALAKLALAAGFPIILILWQPDLKSAIVLPPMLFAMLYVSKLSLRFFAVALGAFVLLVGIVAWDAVGYVGFMEKNGYSYQNSEERDLYNKHSWLPLRGYQRNRILTFAAPDIIDKRGTESAYNLNQSLISVGSGGLTGKGWTQGAQAQLGYLPPAVSHNDFIVSVIAEETGFLGSLTVLSLFGVVLFNSVRIAGLARDRFGTLICIGVTMIFMVHVFVNIAMSIGLVPITGIPLPFISYGGSFVLSCCLLQGLVQSVYRFRKDFS</sequence>
<keyword evidence="3" id="KW-0133">Cell shape</keyword>
<keyword evidence="2 6" id="KW-0812">Transmembrane</keyword>
<dbReference type="GO" id="GO:0015648">
    <property type="term" value="F:lipid-linked peptidoglycan transporter activity"/>
    <property type="evidence" value="ECO:0007669"/>
    <property type="project" value="TreeGrafter"/>
</dbReference>
<organism evidence="7 8">
    <name type="scientific">Termitidicoccus mucosus</name>
    <dbReference type="NCBI Taxonomy" id="1184151"/>
    <lineage>
        <taxon>Bacteria</taxon>
        <taxon>Pseudomonadati</taxon>
        <taxon>Verrucomicrobiota</taxon>
        <taxon>Opitutia</taxon>
        <taxon>Opitutales</taxon>
        <taxon>Opitutaceae</taxon>
        <taxon>Termitidicoccus</taxon>
    </lineage>
</organism>
<feature type="transmembrane region" description="Helical" evidence="6">
    <location>
        <begin position="86"/>
        <end position="104"/>
    </location>
</feature>
<evidence type="ECO:0000256" key="4">
    <source>
        <dbReference type="ARBA" id="ARBA00022989"/>
    </source>
</evidence>
<feature type="transmembrane region" description="Helical" evidence="6">
    <location>
        <begin position="321"/>
        <end position="339"/>
    </location>
</feature>
<protein>
    <submittedName>
        <fullName evidence="7">Cell cycle protein</fullName>
    </submittedName>
</protein>
<dbReference type="GO" id="GO:0051301">
    <property type="term" value="P:cell division"/>
    <property type="evidence" value="ECO:0007669"/>
    <property type="project" value="InterPro"/>
</dbReference>
<name>A0A178ILU1_9BACT</name>
<dbReference type="AlphaFoldDB" id="A0A178ILU1"/>
<feature type="transmembrane region" description="Helical" evidence="6">
    <location>
        <begin position="351"/>
        <end position="375"/>
    </location>
</feature>
<evidence type="ECO:0000256" key="6">
    <source>
        <dbReference type="SAM" id="Phobius"/>
    </source>
</evidence>
<evidence type="ECO:0000313" key="7">
    <source>
        <dbReference type="EMBL" id="OAM90738.1"/>
    </source>
</evidence>